<evidence type="ECO:0000313" key="3">
    <source>
        <dbReference type="EMBL" id="CAF1573901.1"/>
    </source>
</evidence>
<keyword evidence="1" id="KW-0472">Membrane</keyword>
<keyword evidence="1" id="KW-1133">Transmembrane helix</keyword>
<accession>A0A815YQ84</accession>
<feature type="signal peptide" evidence="2">
    <location>
        <begin position="1"/>
        <end position="19"/>
    </location>
</feature>
<dbReference type="EMBL" id="CAJNOQ010030311">
    <property type="protein sequence ID" value="CAF1573901.1"/>
    <property type="molecule type" value="Genomic_DNA"/>
</dbReference>
<evidence type="ECO:0000313" key="4">
    <source>
        <dbReference type="EMBL" id="CAF4438129.1"/>
    </source>
</evidence>
<comment type="caution">
    <text evidence="3">The sequence shown here is derived from an EMBL/GenBank/DDBJ whole genome shotgun (WGS) entry which is preliminary data.</text>
</comment>
<dbReference type="EMBL" id="CAJOBC010096171">
    <property type="protein sequence ID" value="CAF4438129.1"/>
    <property type="molecule type" value="Genomic_DNA"/>
</dbReference>
<evidence type="ECO:0000256" key="2">
    <source>
        <dbReference type="SAM" id="SignalP"/>
    </source>
</evidence>
<name>A0A815YQ84_9BILA</name>
<dbReference type="AlphaFoldDB" id="A0A815YQ84"/>
<keyword evidence="2" id="KW-0732">Signal</keyword>
<feature type="chain" id="PRO_5036229316" evidence="2">
    <location>
        <begin position="20"/>
        <end position="195"/>
    </location>
</feature>
<reference evidence="3" key="1">
    <citation type="submission" date="2021-02" db="EMBL/GenBank/DDBJ databases">
        <authorList>
            <person name="Nowell W R."/>
        </authorList>
    </citation>
    <scope>NUCLEOTIDE SEQUENCE</scope>
</reference>
<keyword evidence="5" id="KW-1185">Reference proteome</keyword>
<protein>
    <submittedName>
        <fullName evidence="3">Uncharacterized protein</fullName>
    </submittedName>
</protein>
<evidence type="ECO:0000256" key="1">
    <source>
        <dbReference type="SAM" id="Phobius"/>
    </source>
</evidence>
<feature type="transmembrane region" description="Helical" evidence="1">
    <location>
        <begin position="174"/>
        <end position="194"/>
    </location>
</feature>
<sequence length="195" mass="21569">MLIVCLLTIGSCLPAKVISAEKRIGFLFEQNQNQCKLVQDNQCSTSWAVAAHNCLQRQAYLGASDRDMFYTIAHKINDENGKNMKDRLRRQQFRPSNDSLSLSRASSICAISRKSGEERINCCVNTITTGCVSYVCIKSDCDTDSCKSVMAHQNAIVKNCNGVQISAVKAQAPFIIIMPIIFTTTLILIITILIV</sequence>
<organism evidence="3 5">
    <name type="scientific">Didymodactylos carnosus</name>
    <dbReference type="NCBI Taxonomy" id="1234261"/>
    <lineage>
        <taxon>Eukaryota</taxon>
        <taxon>Metazoa</taxon>
        <taxon>Spiralia</taxon>
        <taxon>Gnathifera</taxon>
        <taxon>Rotifera</taxon>
        <taxon>Eurotatoria</taxon>
        <taxon>Bdelloidea</taxon>
        <taxon>Philodinida</taxon>
        <taxon>Philodinidae</taxon>
        <taxon>Didymodactylos</taxon>
    </lineage>
</organism>
<dbReference type="Proteomes" id="UP000663829">
    <property type="component" value="Unassembled WGS sequence"/>
</dbReference>
<keyword evidence="1" id="KW-0812">Transmembrane</keyword>
<evidence type="ECO:0000313" key="5">
    <source>
        <dbReference type="Proteomes" id="UP000663829"/>
    </source>
</evidence>
<dbReference type="Proteomes" id="UP000681722">
    <property type="component" value="Unassembled WGS sequence"/>
</dbReference>
<gene>
    <name evidence="3" type="ORF">GPM918_LOCUS40586</name>
    <name evidence="4" type="ORF">SRO942_LOCUS41545</name>
</gene>
<proteinExistence type="predicted"/>